<dbReference type="Proteomes" id="UP000002139">
    <property type="component" value="Chromosome"/>
</dbReference>
<name>A9G8E2_SORC5</name>
<dbReference type="AlphaFoldDB" id="A9G8E2"/>
<dbReference type="HOGENOM" id="CLU_2901869_0_0_7"/>
<evidence type="ECO:0000313" key="3">
    <source>
        <dbReference type="Proteomes" id="UP000002139"/>
    </source>
</evidence>
<proteinExistence type="predicted"/>
<protein>
    <submittedName>
        <fullName evidence="2">Uncharacterized protein</fullName>
    </submittedName>
</protein>
<organism evidence="2 3">
    <name type="scientific">Sorangium cellulosum (strain So ce56)</name>
    <name type="common">Polyangium cellulosum (strain So ce56)</name>
    <dbReference type="NCBI Taxonomy" id="448385"/>
    <lineage>
        <taxon>Bacteria</taxon>
        <taxon>Pseudomonadati</taxon>
        <taxon>Myxococcota</taxon>
        <taxon>Polyangia</taxon>
        <taxon>Polyangiales</taxon>
        <taxon>Polyangiaceae</taxon>
        <taxon>Sorangium</taxon>
    </lineage>
</organism>
<feature type="region of interest" description="Disordered" evidence="1">
    <location>
        <begin position="31"/>
        <end position="62"/>
    </location>
</feature>
<gene>
    <name evidence="2" type="ordered locus">sce5819</name>
</gene>
<reference evidence="2 3" key="1">
    <citation type="journal article" date="2007" name="Nat. Biotechnol.">
        <title>Complete genome sequence of the myxobacterium Sorangium cellulosum.</title>
        <authorList>
            <person name="Schneiker S."/>
            <person name="Perlova O."/>
            <person name="Kaiser O."/>
            <person name="Gerth K."/>
            <person name="Alici A."/>
            <person name="Altmeyer M.O."/>
            <person name="Bartels D."/>
            <person name="Bekel T."/>
            <person name="Beyer S."/>
            <person name="Bode E."/>
            <person name="Bode H.B."/>
            <person name="Bolten C.J."/>
            <person name="Choudhuri J.V."/>
            <person name="Doss S."/>
            <person name="Elnakady Y.A."/>
            <person name="Frank B."/>
            <person name="Gaigalat L."/>
            <person name="Goesmann A."/>
            <person name="Groeger C."/>
            <person name="Gross F."/>
            <person name="Jelsbak L."/>
            <person name="Jelsbak L."/>
            <person name="Kalinowski J."/>
            <person name="Kegler C."/>
            <person name="Knauber T."/>
            <person name="Konietzny S."/>
            <person name="Kopp M."/>
            <person name="Krause L."/>
            <person name="Krug D."/>
            <person name="Linke B."/>
            <person name="Mahmud T."/>
            <person name="Martinez-Arias R."/>
            <person name="McHardy A.C."/>
            <person name="Merai M."/>
            <person name="Meyer F."/>
            <person name="Mormann S."/>
            <person name="Munoz-Dorado J."/>
            <person name="Perez J."/>
            <person name="Pradella S."/>
            <person name="Rachid S."/>
            <person name="Raddatz G."/>
            <person name="Rosenau F."/>
            <person name="Rueckert C."/>
            <person name="Sasse F."/>
            <person name="Scharfe M."/>
            <person name="Schuster S.C."/>
            <person name="Suen G."/>
            <person name="Treuner-Lange A."/>
            <person name="Velicer G.J."/>
            <person name="Vorholter F.-J."/>
            <person name="Weissman K.J."/>
            <person name="Welch R.D."/>
            <person name="Wenzel S.C."/>
            <person name="Whitworth D.E."/>
            <person name="Wilhelm S."/>
            <person name="Wittmann C."/>
            <person name="Bloecker H."/>
            <person name="Puehler A."/>
            <person name="Mueller R."/>
        </authorList>
    </citation>
    <scope>NUCLEOTIDE SEQUENCE [LARGE SCALE GENOMIC DNA]</scope>
    <source>
        <strain evidence="3">So ce56</strain>
    </source>
</reference>
<evidence type="ECO:0000256" key="1">
    <source>
        <dbReference type="SAM" id="MobiDB-lite"/>
    </source>
</evidence>
<sequence length="62" mass="6813">MRATRVAFGEPSSLVIALPYRFVALATPHRARSPRFSLPSGHDASRSSRRALRNMGQHPGRG</sequence>
<evidence type="ECO:0000313" key="2">
    <source>
        <dbReference type="EMBL" id="CAN95982.1"/>
    </source>
</evidence>
<dbReference type="STRING" id="448385.sce5819"/>
<keyword evidence="3" id="KW-1185">Reference proteome</keyword>
<dbReference type="EMBL" id="AM746676">
    <property type="protein sequence ID" value="CAN95982.1"/>
    <property type="molecule type" value="Genomic_DNA"/>
</dbReference>
<dbReference type="KEGG" id="scl:sce5819"/>
<accession>A9G8E2</accession>